<keyword evidence="2" id="KW-0808">Transferase</keyword>
<keyword evidence="4 7" id="KW-0418">Kinase</keyword>
<dbReference type="EMBL" id="JBCLUF010000022">
    <property type="protein sequence ID" value="MEY8662584.1"/>
    <property type="molecule type" value="Genomic_DNA"/>
</dbReference>
<dbReference type="Proteomes" id="UP001565236">
    <property type="component" value="Unassembled WGS sequence"/>
</dbReference>
<evidence type="ECO:0000256" key="2">
    <source>
        <dbReference type="ARBA" id="ARBA00022679"/>
    </source>
</evidence>
<feature type="domain" description="Pyridoxamine kinase/Phosphomethylpyrimidine kinase" evidence="6">
    <location>
        <begin position="71"/>
        <end position="249"/>
    </location>
</feature>
<gene>
    <name evidence="7" type="ORF">AALT52_06765</name>
</gene>
<keyword evidence="8" id="KW-1185">Reference proteome</keyword>
<protein>
    <recommendedName>
        <fullName evidence="1">pyridoxal kinase</fullName>
        <ecNumber evidence="1">2.7.1.35</ecNumber>
    </recommendedName>
</protein>
<evidence type="ECO:0000259" key="6">
    <source>
        <dbReference type="Pfam" id="PF08543"/>
    </source>
</evidence>
<sequence>MQKRLLLAQDLSVVGDLSLTVALPLLEVQGVKTLSLPTSLLSTQSEGFGEPCILPCYPWIEQTLAHLQKLDLTLGGALLGYLDDLKTGQALLNFLQEQSLSLTVIDPVFADEGKFYPNLGPEHLALQKELLQVADYATPNVTEAQFLTGIRLSDEPSKAEFCALLEQTQRLVKATGQVVITGLSFGAEKGCLWLEEGTLKQCSYPKLAGHFYGSGDVFAALLTGALWQGASFSQAIKKATKETYEALCETAKNYSKRQEGIDISRLLQKL</sequence>
<organism evidence="7 8">
    <name type="scientific">Ligilactobacillus faecis</name>
    <dbReference type="NCBI Taxonomy" id="762833"/>
    <lineage>
        <taxon>Bacteria</taxon>
        <taxon>Bacillati</taxon>
        <taxon>Bacillota</taxon>
        <taxon>Bacilli</taxon>
        <taxon>Lactobacillales</taxon>
        <taxon>Lactobacillaceae</taxon>
        <taxon>Ligilactobacillus</taxon>
    </lineage>
</organism>
<dbReference type="Pfam" id="PF08543">
    <property type="entry name" value="Phos_pyr_kin"/>
    <property type="match status" value="1"/>
</dbReference>
<evidence type="ECO:0000256" key="1">
    <source>
        <dbReference type="ARBA" id="ARBA00012104"/>
    </source>
</evidence>
<proteinExistence type="predicted"/>
<dbReference type="GO" id="GO:0016301">
    <property type="term" value="F:kinase activity"/>
    <property type="evidence" value="ECO:0007669"/>
    <property type="project" value="UniProtKB-KW"/>
</dbReference>
<evidence type="ECO:0000256" key="3">
    <source>
        <dbReference type="ARBA" id="ARBA00022741"/>
    </source>
</evidence>
<dbReference type="RefSeq" id="WP_369942235.1">
    <property type="nucleotide sequence ID" value="NZ_JBCLUF010000022.1"/>
</dbReference>
<dbReference type="InterPro" id="IPR013749">
    <property type="entry name" value="PM/HMP-P_kinase-1"/>
</dbReference>
<dbReference type="PANTHER" id="PTHR10534">
    <property type="entry name" value="PYRIDOXAL KINASE"/>
    <property type="match status" value="1"/>
</dbReference>
<comment type="caution">
    <text evidence="7">The sequence shown here is derived from an EMBL/GenBank/DDBJ whole genome shotgun (WGS) entry which is preliminary data.</text>
</comment>
<dbReference type="InterPro" id="IPR004625">
    <property type="entry name" value="PyrdxlKinase"/>
</dbReference>
<keyword evidence="5" id="KW-0067">ATP-binding</keyword>
<evidence type="ECO:0000256" key="5">
    <source>
        <dbReference type="ARBA" id="ARBA00022840"/>
    </source>
</evidence>
<keyword evidence="3" id="KW-0547">Nucleotide-binding</keyword>
<dbReference type="EC" id="2.7.1.35" evidence="1"/>
<evidence type="ECO:0000313" key="8">
    <source>
        <dbReference type="Proteomes" id="UP001565236"/>
    </source>
</evidence>
<accession>A0ABV4DQM5</accession>
<dbReference type="SUPFAM" id="SSF53613">
    <property type="entry name" value="Ribokinase-like"/>
    <property type="match status" value="1"/>
</dbReference>
<evidence type="ECO:0000256" key="4">
    <source>
        <dbReference type="ARBA" id="ARBA00022777"/>
    </source>
</evidence>
<name>A0ABV4DQM5_9LACO</name>
<dbReference type="PANTHER" id="PTHR10534:SF2">
    <property type="entry name" value="PYRIDOXAL KINASE"/>
    <property type="match status" value="1"/>
</dbReference>
<reference evidence="7 8" key="1">
    <citation type="submission" date="2024-03" db="EMBL/GenBank/DDBJ databases">
        <title>Mouse gut bacterial collection (mGBC) of GemPharmatech.</title>
        <authorList>
            <person name="He Y."/>
            <person name="Dong L."/>
            <person name="Wu D."/>
            <person name="Gao X."/>
            <person name="Lin Z."/>
        </authorList>
    </citation>
    <scope>NUCLEOTIDE SEQUENCE [LARGE SCALE GENOMIC DNA]</scope>
    <source>
        <strain evidence="7 8">15-30</strain>
    </source>
</reference>
<dbReference type="InterPro" id="IPR029056">
    <property type="entry name" value="Ribokinase-like"/>
</dbReference>
<dbReference type="Gene3D" id="3.40.1190.20">
    <property type="match status" value="1"/>
</dbReference>
<evidence type="ECO:0000313" key="7">
    <source>
        <dbReference type="EMBL" id="MEY8662584.1"/>
    </source>
</evidence>